<accession>A0A1I3U431</accession>
<keyword evidence="2" id="KW-0805">Transcription regulation</keyword>
<dbReference type="Proteomes" id="UP000198670">
    <property type="component" value="Unassembled WGS sequence"/>
</dbReference>
<dbReference type="InterPro" id="IPR013324">
    <property type="entry name" value="RNA_pol_sigma_r3/r4-like"/>
</dbReference>
<dbReference type="RefSeq" id="WP_090631440.1">
    <property type="nucleotide sequence ID" value="NZ_FOQO01000014.1"/>
</dbReference>
<keyword evidence="8" id="KW-1185">Reference proteome</keyword>
<keyword evidence="4" id="KW-0238">DNA-binding</keyword>
<dbReference type="Gene3D" id="1.10.10.10">
    <property type="entry name" value="Winged helix-like DNA-binding domain superfamily/Winged helix DNA-binding domain"/>
    <property type="match status" value="1"/>
</dbReference>
<dbReference type="EMBL" id="FOQO01000014">
    <property type="protein sequence ID" value="SFJ78274.1"/>
    <property type="molecule type" value="Genomic_DNA"/>
</dbReference>
<dbReference type="InterPro" id="IPR013325">
    <property type="entry name" value="RNA_pol_sigma_r2"/>
</dbReference>
<dbReference type="Pfam" id="PF04542">
    <property type="entry name" value="Sigma70_r2"/>
    <property type="match status" value="1"/>
</dbReference>
<reference evidence="7 8" key="1">
    <citation type="submission" date="2016-10" db="EMBL/GenBank/DDBJ databases">
        <authorList>
            <person name="de Groot N.N."/>
        </authorList>
    </citation>
    <scope>NUCLEOTIDE SEQUENCE [LARGE SCALE GENOMIC DNA]</scope>
    <source>
        <strain evidence="7 8">RK1</strain>
    </source>
</reference>
<evidence type="ECO:0000256" key="5">
    <source>
        <dbReference type="ARBA" id="ARBA00023163"/>
    </source>
</evidence>
<evidence type="ECO:0000313" key="7">
    <source>
        <dbReference type="EMBL" id="SFJ78274.1"/>
    </source>
</evidence>
<evidence type="ECO:0000256" key="2">
    <source>
        <dbReference type="ARBA" id="ARBA00023015"/>
    </source>
</evidence>
<keyword evidence="3" id="KW-0731">Sigma factor</keyword>
<evidence type="ECO:0000256" key="3">
    <source>
        <dbReference type="ARBA" id="ARBA00023082"/>
    </source>
</evidence>
<dbReference type="NCBIfam" id="TIGR02937">
    <property type="entry name" value="sigma70-ECF"/>
    <property type="match status" value="1"/>
</dbReference>
<evidence type="ECO:0000313" key="8">
    <source>
        <dbReference type="Proteomes" id="UP000198670"/>
    </source>
</evidence>
<dbReference type="Gene3D" id="1.10.1740.10">
    <property type="match status" value="1"/>
</dbReference>
<dbReference type="SUPFAM" id="SSF88946">
    <property type="entry name" value="Sigma2 domain of RNA polymerase sigma factors"/>
    <property type="match status" value="1"/>
</dbReference>
<dbReference type="GO" id="GO:0003677">
    <property type="term" value="F:DNA binding"/>
    <property type="evidence" value="ECO:0007669"/>
    <property type="project" value="UniProtKB-KW"/>
</dbReference>
<dbReference type="PANTHER" id="PTHR43133">
    <property type="entry name" value="RNA POLYMERASE ECF-TYPE SIGMA FACTO"/>
    <property type="match status" value="1"/>
</dbReference>
<dbReference type="InterPro" id="IPR036388">
    <property type="entry name" value="WH-like_DNA-bd_sf"/>
</dbReference>
<gene>
    <name evidence="7" type="ORF">SAMN05444682_11414</name>
</gene>
<dbReference type="GO" id="GO:0016987">
    <property type="term" value="F:sigma factor activity"/>
    <property type="evidence" value="ECO:0007669"/>
    <property type="project" value="UniProtKB-KW"/>
</dbReference>
<protein>
    <submittedName>
        <fullName evidence="7">RNA polymerase sigma factor, sigma-70 family</fullName>
    </submittedName>
</protein>
<name>A0A1I3U431_9SPHI</name>
<feature type="domain" description="RNA polymerase sigma-70 region 2" evidence="6">
    <location>
        <begin position="29"/>
        <end position="99"/>
    </location>
</feature>
<dbReference type="InterPro" id="IPR039425">
    <property type="entry name" value="RNA_pol_sigma-70-like"/>
</dbReference>
<dbReference type="SUPFAM" id="SSF88659">
    <property type="entry name" value="Sigma3 and sigma4 domains of RNA polymerase sigma factors"/>
    <property type="match status" value="1"/>
</dbReference>
<evidence type="ECO:0000256" key="1">
    <source>
        <dbReference type="ARBA" id="ARBA00010641"/>
    </source>
</evidence>
<organism evidence="7 8">
    <name type="scientific">Parapedobacter indicus</name>
    <dbReference type="NCBI Taxonomy" id="1477437"/>
    <lineage>
        <taxon>Bacteria</taxon>
        <taxon>Pseudomonadati</taxon>
        <taxon>Bacteroidota</taxon>
        <taxon>Sphingobacteriia</taxon>
        <taxon>Sphingobacteriales</taxon>
        <taxon>Sphingobacteriaceae</taxon>
        <taxon>Parapedobacter</taxon>
    </lineage>
</organism>
<dbReference type="STRING" id="1477437.SAMN05444682_11414"/>
<keyword evidence="5" id="KW-0804">Transcription</keyword>
<dbReference type="InterPro" id="IPR007627">
    <property type="entry name" value="RNA_pol_sigma70_r2"/>
</dbReference>
<comment type="similarity">
    <text evidence="1">Belongs to the sigma-70 factor family. ECF subfamily.</text>
</comment>
<dbReference type="OrthoDB" id="1116697at2"/>
<dbReference type="GO" id="GO:0006352">
    <property type="term" value="P:DNA-templated transcription initiation"/>
    <property type="evidence" value="ECO:0007669"/>
    <property type="project" value="InterPro"/>
</dbReference>
<evidence type="ECO:0000259" key="6">
    <source>
        <dbReference type="Pfam" id="PF04542"/>
    </source>
</evidence>
<dbReference type="PANTHER" id="PTHR43133:SF8">
    <property type="entry name" value="RNA POLYMERASE SIGMA FACTOR HI_1459-RELATED"/>
    <property type="match status" value="1"/>
</dbReference>
<dbReference type="InterPro" id="IPR014284">
    <property type="entry name" value="RNA_pol_sigma-70_dom"/>
</dbReference>
<sequence>MDQLEARQFPAQVFARKLKSDDDNLLAMLYTDNYAHLERYVLKNGGTGDEAKDVYQEAFIAVWRNIQLDRFSPATEAEFGAYLIRVAKNKWIDELRRNKNIRMVSVDEKHEADIVAQNDGNETDTYIDAVKKQYRHLGARCRELLGRFYFHKQSLREIAEAFDWTEPSAKNNKYRCLKQLRELVLGKGMK</sequence>
<proteinExistence type="inferred from homology"/>
<dbReference type="AlphaFoldDB" id="A0A1I3U431"/>
<evidence type="ECO:0000256" key="4">
    <source>
        <dbReference type="ARBA" id="ARBA00023125"/>
    </source>
</evidence>